<organism evidence="2">
    <name type="scientific">Glycine soja</name>
    <name type="common">Wild soybean</name>
    <dbReference type="NCBI Taxonomy" id="3848"/>
    <lineage>
        <taxon>Eukaryota</taxon>
        <taxon>Viridiplantae</taxon>
        <taxon>Streptophyta</taxon>
        <taxon>Embryophyta</taxon>
        <taxon>Tracheophyta</taxon>
        <taxon>Spermatophyta</taxon>
        <taxon>Magnoliopsida</taxon>
        <taxon>eudicotyledons</taxon>
        <taxon>Gunneridae</taxon>
        <taxon>Pentapetalae</taxon>
        <taxon>rosids</taxon>
        <taxon>fabids</taxon>
        <taxon>Fabales</taxon>
        <taxon>Fabaceae</taxon>
        <taxon>Papilionoideae</taxon>
        <taxon>50 kb inversion clade</taxon>
        <taxon>NPAAA clade</taxon>
        <taxon>indigoferoid/millettioid clade</taxon>
        <taxon>Phaseoleae</taxon>
        <taxon>Glycine</taxon>
        <taxon>Glycine subgen. Soja</taxon>
    </lineage>
</organism>
<dbReference type="EMBL" id="KN648699">
    <property type="protein sequence ID" value="KHN35216.1"/>
    <property type="molecule type" value="Genomic_DNA"/>
</dbReference>
<feature type="compositionally biased region" description="Polar residues" evidence="1">
    <location>
        <begin position="1"/>
        <end position="24"/>
    </location>
</feature>
<feature type="compositionally biased region" description="Pro residues" evidence="1">
    <location>
        <begin position="36"/>
        <end position="45"/>
    </location>
</feature>
<accession>A0A0B2RKX6</accession>
<gene>
    <name evidence="2" type="ORF">glysoja_041333</name>
</gene>
<name>A0A0B2RKX6_GLYSO</name>
<dbReference type="InterPro" id="IPR044823">
    <property type="entry name" value="ASIL1/2-like"/>
</dbReference>
<dbReference type="AlphaFoldDB" id="A0A0B2RKX6"/>
<dbReference type="PANTHER" id="PTHR31307">
    <property type="entry name" value="TRIHELIX TRANSCRIPTION FACTOR ASIL2"/>
    <property type="match status" value="1"/>
</dbReference>
<evidence type="ECO:0000313" key="2">
    <source>
        <dbReference type="EMBL" id="KHN35216.1"/>
    </source>
</evidence>
<evidence type="ECO:0000256" key="1">
    <source>
        <dbReference type="SAM" id="MobiDB-lite"/>
    </source>
</evidence>
<sequence>MKPLPSSTPIATSGTPSAMATSRPPTGRRLSTPSPLTAPMPPLPKSPSSDTVYRNDFSGFIAFVVASGFRIQIPTRLAATQPGSATSKNREWERDPVGEVVAGIKVLGDGFVRMEQTKMEMAKEIETMWMEMEMNHTKMILESQ</sequence>
<dbReference type="Proteomes" id="UP000053555">
    <property type="component" value="Unassembled WGS sequence"/>
</dbReference>
<feature type="region of interest" description="Disordered" evidence="1">
    <location>
        <begin position="1"/>
        <end position="50"/>
    </location>
</feature>
<dbReference type="PANTHER" id="PTHR31307:SF49">
    <property type="entry name" value="ALCOHOL DEHYDROGENASE TRANSCRIPTION FACTOR MYB_SANT-LIKE FAMILY PROTEIN"/>
    <property type="match status" value="1"/>
</dbReference>
<protein>
    <submittedName>
        <fullName evidence="2">Uncharacterized protein</fullName>
    </submittedName>
</protein>
<reference evidence="2" key="1">
    <citation type="submission" date="2014-07" db="EMBL/GenBank/DDBJ databases">
        <title>Identification of a novel salt tolerance gene in wild soybean by whole-genome sequencing.</title>
        <authorList>
            <person name="Lam H.-M."/>
            <person name="Qi X."/>
            <person name="Li M.-W."/>
            <person name="Liu X."/>
            <person name="Xie M."/>
            <person name="Ni M."/>
            <person name="Xu X."/>
        </authorList>
    </citation>
    <scope>NUCLEOTIDE SEQUENCE [LARGE SCALE GENOMIC DNA]</scope>
    <source>
        <tissue evidence="2">Root</tissue>
    </source>
</reference>
<proteinExistence type="predicted"/>